<sequence>MRRRTVLGLPGLAALGAAAAACGGHDEAKETERRTRMSRHTYGEDPSQYGDLLLPDGTPRGVVVVVHGGFWKSEYDADSLGLPLAEALAAAGWAAWNLEYRRVGTGPGGGGGAPRTFDDVATGIDHLARLDVDTSTVVTLGHSAGGHLATWAAARGRHGWAEQVPVTHVVSQAGVLDLRAADRDGLGGGAVARLLGHPATSADARFDPAQQLPLDVPVWCVHARADANVPFSQSVDYVERATAAGAEATLVEVDGDHFTVIDPGSQAWTRQLAILDTIG</sequence>
<dbReference type="GO" id="GO:0016787">
    <property type="term" value="F:hydrolase activity"/>
    <property type="evidence" value="ECO:0007669"/>
    <property type="project" value="UniProtKB-KW"/>
</dbReference>
<accession>A0A7Y9ZH57</accession>
<dbReference type="InterPro" id="IPR029058">
    <property type="entry name" value="AB_hydrolase_fold"/>
</dbReference>
<gene>
    <name evidence="5" type="ORF">BJ993_002444</name>
</gene>
<dbReference type="RefSeq" id="WP_218864687.1">
    <property type="nucleotide sequence ID" value="NZ_JACBZM010000001.1"/>
</dbReference>
<dbReference type="AlphaFoldDB" id="A0A7Y9ZH57"/>
<feature type="chain" id="PRO_5030630144" evidence="3">
    <location>
        <begin position="21"/>
        <end position="279"/>
    </location>
</feature>
<dbReference type="EMBL" id="JACBZM010000001">
    <property type="protein sequence ID" value="NYI45364.1"/>
    <property type="molecule type" value="Genomic_DNA"/>
</dbReference>
<evidence type="ECO:0000259" key="4">
    <source>
        <dbReference type="Pfam" id="PF20434"/>
    </source>
</evidence>
<name>A0A7Y9ZH57_9ACTN</name>
<keyword evidence="3" id="KW-0732">Signal</keyword>
<protein>
    <submittedName>
        <fullName evidence="5">Acetyl esterase/lipase</fullName>
    </submittedName>
</protein>
<dbReference type="PANTHER" id="PTHR48081:SF33">
    <property type="entry name" value="KYNURENINE FORMAMIDASE"/>
    <property type="match status" value="1"/>
</dbReference>
<feature type="signal peptide" evidence="3">
    <location>
        <begin position="1"/>
        <end position="20"/>
    </location>
</feature>
<reference evidence="5 6" key="1">
    <citation type="submission" date="2020-07" db="EMBL/GenBank/DDBJ databases">
        <title>Sequencing the genomes of 1000 actinobacteria strains.</title>
        <authorList>
            <person name="Klenk H.-P."/>
        </authorList>
    </citation>
    <scope>NUCLEOTIDE SEQUENCE [LARGE SCALE GENOMIC DNA]</scope>
    <source>
        <strain evidence="5 6">DSM 15131</strain>
    </source>
</reference>
<dbReference type="PROSITE" id="PS51257">
    <property type="entry name" value="PROKAR_LIPOPROTEIN"/>
    <property type="match status" value="1"/>
</dbReference>
<proteinExistence type="predicted"/>
<feature type="compositionally biased region" description="Basic and acidic residues" evidence="2">
    <location>
        <begin position="24"/>
        <end position="35"/>
    </location>
</feature>
<organism evidence="5 6">
    <name type="scientific">Nocardioides aromaticivorans</name>
    <dbReference type="NCBI Taxonomy" id="200618"/>
    <lineage>
        <taxon>Bacteria</taxon>
        <taxon>Bacillati</taxon>
        <taxon>Actinomycetota</taxon>
        <taxon>Actinomycetes</taxon>
        <taxon>Propionibacteriales</taxon>
        <taxon>Nocardioidaceae</taxon>
        <taxon>Nocardioides</taxon>
    </lineage>
</organism>
<dbReference type="Gene3D" id="3.40.50.1820">
    <property type="entry name" value="alpha/beta hydrolase"/>
    <property type="match status" value="1"/>
</dbReference>
<feature type="region of interest" description="Disordered" evidence="2">
    <location>
        <begin position="23"/>
        <end position="51"/>
    </location>
</feature>
<dbReference type="SUPFAM" id="SSF53474">
    <property type="entry name" value="alpha/beta-Hydrolases"/>
    <property type="match status" value="1"/>
</dbReference>
<keyword evidence="1" id="KW-0378">Hydrolase</keyword>
<evidence type="ECO:0000313" key="5">
    <source>
        <dbReference type="EMBL" id="NYI45364.1"/>
    </source>
</evidence>
<evidence type="ECO:0000256" key="2">
    <source>
        <dbReference type="SAM" id="MobiDB-lite"/>
    </source>
</evidence>
<feature type="domain" description="BD-FAE-like" evidence="4">
    <location>
        <begin position="58"/>
        <end position="237"/>
    </location>
</feature>
<dbReference type="PANTHER" id="PTHR48081">
    <property type="entry name" value="AB HYDROLASE SUPERFAMILY PROTEIN C4A8.06C"/>
    <property type="match status" value="1"/>
</dbReference>
<comment type="caution">
    <text evidence="5">The sequence shown here is derived from an EMBL/GenBank/DDBJ whole genome shotgun (WGS) entry which is preliminary data.</text>
</comment>
<dbReference type="InterPro" id="IPR050300">
    <property type="entry name" value="GDXG_lipolytic_enzyme"/>
</dbReference>
<dbReference type="InterPro" id="IPR049492">
    <property type="entry name" value="BD-FAE-like_dom"/>
</dbReference>
<evidence type="ECO:0000313" key="6">
    <source>
        <dbReference type="Proteomes" id="UP000562045"/>
    </source>
</evidence>
<dbReference type="Proteomes" id="UP000562045">
    <property type="component" value="Unassembled WGS sequence"/>
</dbReference>
<dbReference type="Pfam" id="PF20434">
    <property type="entry name" value="BD-FAE"/>
    <property type="match status" value="1"/>
</dbReference>
<evidence type="ECO:0000256" key="1">
    <source>
        <dbReference type="ARBA" id="ARBA00022801"/>
    </source>
</evidence>
<evidence type="ECO:0000256" key="3">
    <source>
        <dbReference type="SAM" id="SignalP"/>
    </source>
</evidence>